<feature type="compositionally biased region" description="Basic residues" evidence="1">
    <location>
        <begin position="324"/>
        <end position="333"/>
    </location>
</feature>
<feature type="compositionally biased region" description="Basic and acidic residues" evidence="1">
    <location>
        <begin position="240"/>
        <end position="250"/>
    </location>
</feature>
<evidence type="ECO:0000256" key="1">
    <source>
        <dbReference type="SAM" id="MobiDB-lite"/>
    </source>
</evidence>
<name>A0A4Q2D3F4_9AGAR</name>
<dbReference type="AlphaFoldDB" id="A0A4Q2D3F4"/>
<feature type="compositionally biased region" description="Polar residues" evidence="1">
    <location>
        <begin position="597"/>
        <end position="610"/>
    </location>
</feature>
<sequence>MPFKPYKLDKYTYPRASRASTDRRERSVDSIHSGDAASVNLKYEDDIYRVSPRRDSRRDDPDIPIDYSPPPRHRDWPDTQDGVSGFEVGEGGTEQLGRALLLASDIRGDPPSRGVQGTPPTRLSMKDFLNKLKQTSGLSTLTKPLAPVNDAGPTAADALNRHEHAVPSTGADEVSARKTIMKRQEDVGIESSRPSVKPRRRTKRLETSPVIEIMSSSSEDLADRPMDPGDSMYRGRPTRSRIESVRETRDISPPATRRAARLARGAAGTTGPISPTTPSSTKPRTRSFLVVDASEHALDGVDPPTSTHTRKRANQANSATPDKRPRHGLKSQSKRLPSALQRGEESSDIDLPTVLDLLKDDSRFASNKSSASKFRKSAVLSSSKNRFVDDEAEEDGMDARSEVNDVSLNEYDLDDPFIDDSENCTRPNMKTKRMVSNHADEKTSTRKPDNTGSRIDKGYSSDSGHEMNIDGEYPGIEEEHPLVTAHKNRYLQRKINDKNIYETQTAYQRHVDFVNSALDSLAQCSNEQDNYPPSDDSDRQIEVARRESIRDLYSKTPTTPKNKGKGKARATSLDADVREAELVEDDGLSDYERKQLHSPSKPGTSNTSDTYLEDVTTLPRCKILPNLCQVTDPEIQDPILAGDYVSLPNLTLCELIPWTDLTGPGQVNFSSWAEQCPNMDGELAYRALSFVESNNFVNPSRASPVDTAVREIAGASPRYNLYRNRLPLIAVSPLFLEHSQISEPSPNGLRQKYIRGIYHSQEWEHFTGFTGMAFGHTQLHAQLARDALQFSTRAAFPRKTENGEAGKLLITLLTVMSLIRLSCRSTRTSAPARVNADNFSLPTDGQIPVYDGRYAENFDFNVDLANISQRLPHFPNSEIPYGSFVVAGYTMSIYRSNAGNWTLACNIQWVIVIGTPSDPPREDVTGAVKVESSKDRA</sequence>
<feature type="compositionally biased region" description="Basic and acidic residues" evidence="1">
    <location>
        <begin position="438"/>
        <end position="468"/>
    </location>
</feature>
<reference evidence="2 3" key="1">
    <citation type="submission" date="2019-01" db="EMBL/GenBank/DDBJ databases">
        <title>Draft genome sequence of Psathyrella aberdarensis IHI B618.</title>
        <authorList>
            <person name="Buettner E."/>
            <person name="Kellner H."/>
        </authorList>
    </citation>
    <scope>NUCLEOTIDE SEQUENCE [LARGE SCALE GENOMIC DNA]</scope>
    <source>
        <strain evidence="2 3">IHI B618</strain>
    </source>
</reference>
<proteinExistence type="predicted"/>
<feature type="region of interest" description="Disordered" evidence="1">
    <location>
        <begin position="547"/>
        <end position="610"/>
    </location>
</feature>
<gene>
    <name evidence="2" type="ORF">EST38_g12051</name>
</gene>
<evidence type="ECO:0000313" key="2">
    <source>
        <dbReference type="EMBL" id="RXW13803.1"/>
    </source>
</evidence>
<feature type="compositionally biased region" description="Basic and acidic residues" evidence="1">
    <location>
        <begin position="42"/>
        <end position="61"/>
    </location>
</feature>
<comment type="caution">
    <text evidence="2">The sequence shown here is derived from an EMBL/GenBank/DDBJ whole genome shotgun (WGS) entry which is preliminary data.</text>
</comment>
<dbReference type="OrthoDB" id="3063746at2759"/>
<feature type="compositionally biased region" description="Low complexity" evidence="1">
    <location>
        <begin position="253"/>
        <end position="282"/>
    </location>
</feature>
<feature type="region of interest" description="Disordered" evidence="1">
    <location>
        <begin position="185"/>
        <end position="204"/>
    </location>
</feature>
<feature type="region of interest" description="Disordered" evidence="1">
    <location>
        <begin position="14"/>
        <end position="94"/>
    </location>
</feature>
<organism evidence="2 3">
    <name type="scientific">Candolleomyces aberdarensis</name>
    <dbReference type="NCBI Taxonomy" id="2316362"/>
    <lineage>
        <taxon>Eukaryota</taxon>
        <taxon>Fungi</taxon>
        <taxon>Dikarya</taxon>
        <taxon>Basidiomycota</taxon>
        <taxon>Agaricomycotina</taxon>
        <taxon>Agaricomycetes</taxon>
        <taxon>Agaricomycetidae</taxon>
        <taxon>Agaricales</taxon>
        <taxon>Agaricineae</taxon>
        <taxon>Psathyrellaceae</taxon>
        <taxon>Candolleomyces</taxon>
    </lineage>
</organism>
<dbReference type="EMBL" id="SDEE01000827">
    <property type="protein sequence ID" value="RXW13803.1"/>
    <property type="molecule type" value="Genomic_DNA"/>
</dbReference>
<feature type="region of interest" description="Disordered" evidence="1">
    <location>
        <begin position="217"/>
        <end position="347"/>
    </location>
</feature>
<feature type="compositionally biased region" description="Acidic residues" evidence="1">
    <location>
        <begin position="412"/>
        <end position="422"/>
    </location>
</feature>
<dbReference type="STRING" id="2316362.A0A4Q2D3F4"/>
<accession>A0A4Q2D3F4</accession>
<feature type="compositionally biased region" description="Basic and acidic residues" evidence="1">
    <location>
        <begin position="20"/>
        <end position="29"/>
    </location>
</feature>
<keyword evidence="3" id="KW-1185">Reference proteome</keyword>
<dbReference type="Proteomes" id="UP000290288">
    <property type="component" value="Unassembled WGS sequence"/>
</dbReference>
<feature type="region of interest" description="Disordered" evidence="1">
    <location>
        <begin position="412"/>
        <end position="473"/>
    </location>
</feature>
<evidence type="ECO:0000313" key="3">
    <source>
        <dbReference type="Proteomes" id="UP000290288"/>
    </source>
</evidence>
<protein>
    <submittedName>
        <fullName evidence="2">Uncharacterized protein</fullName>
    </submittedName>
</protein>